<feature type="transmembrane region" description="Helical" evidence="11">
    <location>
        <begin position="71"/>
        <end position="89"/>
    </location>
</feature>
<dbReference type="EC" id="7.6.2.1" evidence="11"/>
<feature type="transmembrane region" description="Helical" evidence="11">
    <location>
        <begin position="293"/>
        <end position="315"/>
    </location>
</feature>
<evidence type="ECO:0000313" key="15">
    <source>
        <dbReference type="Proteomes" id="UP000694680"/>
    </source>
</evidence>
<dbReference type="NCBIfam" id="TIGR01652">
    <property type="entry name" value="ATPase-Plipid"/>
    <property type="match status" value="1"/>
</dbReference>
<comment type="subcellular location">
    <subcellularLocation>
        <location evidence="1 11">Membrane</location>
        <topology evidence="1 11">Multi-pass membrane protein</topology>
    </subcellularLocation>
</comment>
<dbReference type="AlphaFoldDB" id="A0A8C5H1X7"/>
<keyword evidence="7 11" id="KW-0472">Membrane</keyword>
<comment type="similarity">
    <text evidence="11">Belongs to the cation transport ATPase (P-type) (TC 3.A.3) family. Type IV subfamily.</text>
</comment>
<evidence type="ECO:0000313" key="14">
    <source>
        <dbReference type="Ensembl" id="ENSGWIP00000039201.1"/>
    </source>
</evidence>
<comment type="catalytic activity">
    <reaction evidence="11">
        <text>ATP + H2O + phospholipidSide 1 = ADP + phosphate + phospholipidSide 2.</text>
        <dbReference type="EC" id="7.6.2.1"/>
    </reaction>
</comment>
<proteinExistence type="inferred from homology"/>
<dbReference type="GO" id="GO:0045332">
    <property type="term" value="P:phospholipid translocation"/>
    <property type="evidence" value="ECO:0007669"/>
    <property type="project" value="TreeGrafter"/>
</dbReference>
<evidence type="ECO:0000256" key="12">
    <source>
        <dbReference type="SAM" id="MobiDB-lite"/>
    </source>
</evidence>
<feature type="binding site" evidence="10">
    <location>
        <position position="407"/>
    </location>
    <ligand>
        <name>Mg(2+)</name>
        <dbReference type="ChEBI" id="CHEBI:18420"/>
    </ligand>
</feature>
<reference evidence="14" key="3">
    <citation type="submission" date="2025-09" db="UniProtKB">
        <authorList>
            <consortium name="Ensembl"/>
        </authorList>
    </citation>
    <scope>IDENTIFICATION</scope>
</reference>
<feature type="active site" description="4-aspartylphosphate intermediate" evidence="8">
    <location>
        <position position="407"/>
    </location>
</feature>
<dbReference type="PANTHER" id="PTHR24092:SF79">
    <property type="entry name" value="PHOSPHOLIPID-TRANSPORTING ATPASE VB"/>
    <property type="match status" value="1"/>
</dbReference>
<feature type="binding site" evidence="9">
    <location>
        <position position="409"/>
    </location>
    <ligand>
        <name>ATP</name>
        <dbReference type="ChEBI" id="CHEBI:30616"/>
    </ligand>
</feature>
<dbReference type="InterPro" id="IPR023299">
    <property type="entry name" value="ATPase_P-typ_cyto_dom_N"/>
</dbReference>
<keyword evidence="3 9" id="KW-0547">Nucleotide-binding</keyword>
<feature type="region of interest" description="Disordered" evidence="12">
    <location>
        <begin position="1"/>
        <end position="24"/>
    </location>
</feature>
<dbReference type="InterPro" id="IPR036412">
    <property type="entry name" value="HAD-like_sf"/>
</dbReference>
<protein>
    <recommendedName>
        <fullName evidence="11">Phospholipid-transporting ATPase</fullName>
        <ecNumber evidence="11">7.6.2.1</ecNumber>
    </recommendedName>
</protein>
<keyword evidence="6 11" id="KW-1133">Transmembrane helix</keyword>
<feature type="binding site" evidence="9">
    <location>
        <position position="408"/>
    </location>
    <ligand>
        <name>ATP</name>
        <dbReference type="ChEBI" id="CHEBI:30616"/>
    </ligand>
</feature>
<dbReference type="PANTHER" id="PTHR24092">
    <property type="entry name" value="PROBABLE PHOSPHOLIPID-TRANSPORTING ATPASE"/>
    <property type="match status" value="1"/>
</dbReference>
<dbReference type="Gene3D" id="1.20.1110.10">
    <property type="entry name" value="Calcium-transporting ATPase, transmembrane domain"/>
    <property type="match status" value="1"/>
</dbReference>
<reference evidence="14" key="1">
    <citation type="submission" date="2020-06" db="EMBL/GenBank/DDBJ databases">
        <authorList>
            <consortium name="Wellcome Sanger Institute Data Sharing"/>
        </authorList>
    </citation>
    <scope>NUCLEOTIDE SEQUENCE [LARGE SCALE GENOMIC DNA]</scope>
</reference>
<organism evidence="14 15">
    <name type="scientific">Gouania willdenowi</name>
    <name type="common">Blunt-snouted clingfish</name>
    <name type="synonym">Lepadogaster willdenowi</name>
    <dbReference type="NCBI Taxonomy" id="441366"/>
    <lineage>
        <taxon>Eukaryota</taxon>
        <taxon>Metazoa</taxon>
        <taxon>Chordata</taxon>
        <taxon>Craniata</taxon>
        <taxon>Vertebrata</taxon>
        <taxon>Euteleostomi</taxon>
        <taxon>Actinopterygii</taxon>
        <taxon>Neopterygii</taxon>
        <taxon>Teleostei</taxon>
        <taxon>Neoteleostei</taxon>
        <taxon>Acanthomorphata</taxon>
        <taxon>Ovalentaria</taxon>
        <taxon>Blenniimorphae</taxon>
        <taxon>Blenniiformes</taxon>
        <taxon>Gobiesocoidei</taxon>
        <taxon>Gobiesocidae</taxon>
        <taxon>Gobiesocinae</taxon>
        <taxon>Gouania</taxon>
    </lineage>
</organism>
<dbReference type="Proteomes" id="UP000694680">
    <property type="component" value="Chromosome 10"/>
</dbReference>
<feature type="transmembrane region" description="Helical" evidence="11">
    <location>
        <begin position="95"/>
        <end position="113"/>
    </location>
</feature>
<evidence type="ECO:0000256" key="2">
    <source>
        <dbReference type="ARBA" id="ARBA00022692"/>
    </source>
</evidence>
<dbReference type="InterPro" id="IPR008250">
    <property type="entry name" value="ATPase_P-typ_transduc_dom_A_sf"/>
</dbReference>
<keyword evidence="2 11" id="KW-0812">Transmembrane</keyword>
<keyword evidence="5 11" id="KW-1278">Translocase</keyword>
<comment type="caution">
    <text evidence="11">Lacks conserved residue(s) required for the propagation of feature annotation.</text>
</comment>
<keyword evidence="4 9" id="KW-0067">ATP-binding</keyword>
<evidence type="ECO:0000256" key="8">
    <source>
        <dbReference type="PIRSR" id="PIRSR606539-1"/>
    </source>
</evidence>
<evidence type="ECO:0000256" key="11">
    <source>
        <dbReference type="RuleBase" id="RU362033"/>
    </source>
</evidence>
<keyword evidence="15" id="KW-1185">Reference proteome</keyword>
<dbReference type="Ensembl" id="ENSGWIT00000042636.1">
    <property type="protein sequence ID" value="ENSGWIP00000039201.1"/>
    <property type="gene ID" value="ENSGWIG00000019946.1"/>
</dbReference>
<dbReference type="InterPro" id="IPR023214">
    <property type="entry name" value="HAD_sf"/>
</dbReference>
<evidence type="ECO:0000259" key="13">
    <source>
        <dbReference type="Pfam" id="PF16209"/>
    </source>
</evidence>
<feature type="domain" description="P-type ATPase N-terminal" evidence="13">
    <location>
        <begin position="39"/>
        <end position="95"/>
    </location>
</feature>
<dbReference type="Gene3D" id="3.40.1110.10">
    <property type="entry name" value="Calcium-transporting ATPase, cytoplasmic domain N"/>
    <property type="match status" value="1"/>
</dbReference>
<dbReference type="Gene3D" id="3.40.50.1000">
    <property type="entry name" value="HAD superfamily/HAD-like"/>
    <property type="match status" value="1"/>
</dbReference>
<feature type="transmembrane region" description="Helical" evidence="11">
    <location>
        <begin position="335"/>
        <end position="359"/>
    </location>
</feature>
<dbReference type="GO" id="GO:0000287">
    <property type="term" value="F:magnesium ion binding"/>
    <property type="evidence" value="ECO:0007669"/>
    <property type="project" value="UniProtKB-UniRule"/>
</dbReference>
<dbReference type="FunFam" id="3.40.50.1000:FF:000001">
    <property type="entry name" value="Phospholipid-transporting ATPase IC"/>
    <property type="match status" value="1"/>
</dbReference>
<dbReference type="GO" id="GO:0140326">
    <property type="term" value="F:ATPase-coupled intramembrane lipid transporter activity"/>
    <property type="evidence" value="ECO:0007669"/>
    <property type="project" value="UniProtKB-EC"/>
</dbReference>
<evidence type="ECO:0000256" key="9">
    <source>
        <dbReference type="PIRSR" id="PIRSR606539-2"/>
    </source>
</evidence>
<name>A0A8C5H1X7_GOUWI</name>
<dbReference type="FunFam" id="2.70.150.10:FF:000022">
    <property type="entry name" value="Phospholipid-transporting ATPase"/>
    <property type="match status" value="1"/>
</dbReference>
<reference evidence="14" key="2">
    <citation type="submission" date="2025-08" db="UniProtKB">
        <authorList>
            <consortium name="Ensembl"/>
        </authorList>
    </citation>
    <scope>IDENTIFICATION</scope>
</reference>
<dbReference type="SUPFAM" id="SSF56784">
    <property type="entry name" value="HAD-like"/>
    <property type="match status" value="1"/>
</dbReference>
<feature type="binding site" evidence="10">
    <location>
        <position position="409"/>
    </location>
    <ligand>
        <name>Mg(2+)</name>
        <dbReference type="ChEBI" id="CHEBI:18420"/>
    </ligand>
</feature>
<dbReference type="InterPro" id="IPR018303">
    <property type="entry name" value="ATPase_P-typ_P_site"/>
</dbReference>
<evidence type="ECO:0000256" key="3">
    <source>
        <dbReference type="ARBA" id="ARBA00022741"/>
    </source>
</evidence>
<dbReference type="SUPFAM" id="SSF81653">
    <property type="entry name" value="Calcium ATPase, transduction domain A"/>
    <property type="match status" value="1"/>
</dbReference>
<comment type="cofactor">
    <cofactor evidence="10">
        <name>Mg(2+)</name>
        <dbReference type="ChEBI" id="CHEBI:18420"/>
    </cofactor>
</comment>
<evidence type="ECO:0000256" key="5">
    <source>
        <dbReference type="ARBA" id="ARBA00022967"/>
    </source>
</evidence>
<feature type="compositionally biased region" description="Basic and acidic residues" evidence="12">
    <location>
        <begin position="10"/>
        <end position="23"/>
    </location>
</feature>
<dbReference type="InterPro" id="IPR032631">
    <property type="entry name" value="P-type_ATPase_N"/>
</dbReference>
<dbReference type="SUPFAM" id="SSF81665">
    <property type="entry name" value="Calcium ATPase, transmembrane domain M"/>
    <property type="match status" value="1"/>
</dbReference>
<dbReference type="InterPro" id="IPR006539">
    <property type="entry name" value="P-type_ATPase_IV"/>
</dbReference>
<sequence length="524" mass="59633">MGSLMTLMRDGLRGSSERNKDPRTLVSNLPYDDLGKSKQPNRYFLSNAIKTTKYNLLTFIPKNLYEQFHRWANFYFVGLVILNFFPAVNAFQPEVALIPIIVILVLTALKDAWEDFRRYRSDKKLNNMPCFIYSRKEKQFVERCWKDVRVGDFVKVFSNEVVPADLLLLYTSDPNGVCFIETANLDGETNLKQRRVVSGVCVSNPEFDPESFHSSVVCEKPNDNLKQFKCHKPDKEKVGAGIENLLMRGCTVRNTDQAAGFVVYAGHETKVMLNNNMSRNKRSKLERKLNRDVFFCVILLFVMCLVGSLGHLFWLQALPGVPPYLVSSADLDSPSLASFDMFFTMIILLQILIPISLYLSIELVKVGQIYFITNDIDLYDEETNRRVQCKSLKITEDLGQIEYIFTDKTGTLTENKMVFRRCSIMGKEYAHEENAMRLGDLDELDSEDEIFNPQTLQSDEFLDIDLEDHQPHASQHQSCVTGSAQRNLAFSSPLVQFLLNVEELGGGGGCGLFSSPAFYSYSHG</sequence>
<dbReference type="Pfam" id="PF16209">
    <property type="entry name" value="PhoLip_ATPase_N"/>
    <property type="match status" value="1"/>
</dbReference>
<feature type="binding site" evidence="9">
    <location>
        <position position="407"/>
    </location>
    <ligand>
        <name>ATP</name>
        <dbReference type="ChEBI" id="CHEBI:30616"/>
    </ligand>
</feature>
<dbReference type="GO" id="GO:0005524">
    <property type="term" value="F:ATP binding"/>
    <property type="evidence" value="ECO:0007669"/>
    <property type="project" value="UniProtKB-UniRule"/>
</dbReference>
<keyword evidence="10 11" id="KW-0460">Magnesium</keyword>
<dbReference type="InterPro" id="IPR023298">
    <property type="entry name" value="ATPase_P-typ_TM_dom_sf"/>
</dbReference>
<evidence type="ECO:0000256" key="1">
    <source>
        <dbReference type="ARBA" id="ARBA00004141"/>
    </source>
</evidence>
<evidence type="ECO:0000256" key="4">
    <source>
        <dbReference type="ARBA" id="ARBA00022840"/>
    </source>
</evidence>
<dbReference type="GO" id="GO:0005886">
    <property type="term" value="C:plasma membrane"/>
    <property type="evidence" value="ECO:0007669"/>
    <property type="project" value="TreeGrafter"/>
</dbReference>
<evidence type="ECO:0000256" key="6">
    <source>
        <dbReference type="ARBA" id="ARBA00022989"/>
    </source>
</evidence>
<dbReference type="PROSITE" id="PS00154">
    <property type="entry name" value="ATPASE_E1_E2"/>
    <property type="match status" value="1"/>
</dbReference>
<evidence type="ECO:0000256" key="7">
    <source>
        <dbReference type="ARBA" id="ARBA00023136"/>
    </source>
</evidence>
<dbReference type="Gene3D" id="2.70.150.10">
    <property type="entry name" value="Calcium-transporting ATPase, cytoplasmic transduction domain A"/>
    <property type="match status" value="1"/>
</dbReference>
<evidence type="ECO:0000256" key="10">
    <source>
        <dbReference type="PIRSR" id="PIRSR606539-3"/>
    </source>
</evidence>
<accession>A0A8C5H1X7</accession>
<keyword evidence="10" id="KW-0479">Metal-binding</keyword>